<sequence length="297" mass="32368">MAQFTLRQLEYLSAVAEHSSIAAAATALHISESAVATALTQLEKAVDATLLLRRRAHGVALTIEGERAVRLARSLLASADDLVAELSPGTLTGTVRLGCYPTLAPSEMPRLVRILEETYPGLRVEVGTALAEGLHDGVRNGHLDLAIGYGHLLDEDLHHEVLHSLQPYVALHPDHRLAGEDAVQLRDLANEPFVRYDRSPSWENTQAILDEAGVSVETRFKTDDFELARSFVGAGLGWSLLVVRSFSDKTRDGATIVEKKITPPASAANVVAFWNSSRPRSRVEPFLTALRKLHPLP</sequence>
<dbReference type="Pfam" id="PF03466">
    <property type="entry name" value="LysR_substrate"/>
    <property type="match status" value="1"/>
</dbReference>
<dbReference type="RefSeq" id="WP_158053212.1">
    <property type="nucleotide sequence ID" value="NZ_WBKB01000010.1"/>
</dbReference>
<name>A0A7J5BAB4_9MICO</name>
<dbReference type="OrthoDB" id="3461141at2"/>
<organism evidence="6 7">
    <name type="scientific">Gulosibacter chungangensis</name>
    <dbReference type="NCBI Taxonomy" id="979746"/>
    <lineage>
        <taxon>Bacteria</taxon>
        <taxon>Bacillati</taxon>
        <taxon>Actinomycetota</taxon>
        <taxon>Actinomycetes</taxon>
        <taxon>Micrococcales</taxon>
        <taxon>Microbacteriaceae</taxon>
        <taxon>Gulosibacter</taxon>
    </lineage>
</organism>
<feature type="domain" description="HTH lysR-type" evidence="5">
    <location>
        <begin position="4"/>
        <end position="62"/>
    </location>
</feature>
<dbReference type="EMBL" id="WBKB01000010">
    <property type="protein sequence ID" value="KAB1641175.1"/>
    <property type="molecule type" value="Genomic_DNA"/>
</dbReference>
<evidence type="ECO:0000313" key="7">
    <source>
        <dbReference type="Proteomes" id="UP000433493"/>
    </source>
</evidence>
<dbReference type="SUPFAM" id="SSF53850">
    <property type="entry name" value="Periplasmic binding protein-like II"/>
    <property type="match status" value="1"/>
</dbReference>
<dbReference type="PANTHER" id="PTHR30346:SF0">
    <property type="entry name" value="HCA OPERON TRANSCRIPTIONAL ACTIVATOR HCAR"/>
    <property type="match status" value="1"/>
</dbReference>
<evidence type="ECO:0000259" key="5">
    <source>
        <dbReference type="PROSITE" id="PS50931"/>
    </source>
</evidence>
<dbReference type="Gene3D" id="1.10.10.10">
    <property type="entry name" value="Winged helix-like DNA-binding domain superfamily/Winged helix DNA-binding domain"/>
    <property type="match status" value="1"/>
</dbReference>
<keyword evidence="4" id="KW-0804">Transcription</keyword>
<dbReference type="GO" id="GO:0032993">
    <property type="term" value="C:protein-DNA complex"/>
    <property type="evidence" value="ECO:0007669"/>
    <property type="project" value="TreeGrafter"/>
</dbReference>
<dbReference type="PROSITE" id="PS50931">
    <property type="entry name" value="HTH_LYSR"/>
    <property type="match status" value="1"/>
</dbReference>
<gene>
    <name evidence="6" type="ORF">F8O05_13160</name>
</gene>
<dbReference type="AlphaFoldDB" id="A0A7J5BAB4"/>
<evidence type="ECO:0000256" key="4">
    <source>
        <dbReference type="ARBA" id="ARBA00023163"/>
    </source>
</evidence>
<comment type="caution">
    <text evidence="6">The sequence shown here is derived from an EMBL/GenBank/DDBJ whole genome shotgun (WGS) entry which is preliminary data.</text>
</comment>
<accession>A0A7J5BAB4</accession>
<evidence type="ECO:0000256" key="2">
    <source>
        <dbReference type="ARBA" id="ARBA00023015"/>
    </source>
</evidence>
<dbReference type="Gene3D" id="3.40.190.10">
    <property type="entry name" value="Periplasmic binding protein-like II"/>
    <property type="match status" value="2"/>
</dbReference>
<comment type="similarity">
    <text evidence="1">Belongs to the LysR transcriptional regulatory family.</text>
</comment>
<evidence type="ECO:0000256" key="1">
    <source>
        <dbReference type="ARBA" id="ARBA00009437"/>
    </source>
</evidence>
<dbReference type="InterPro" id="IPR036388">
    <property type="entry name" value="WH-like_DNA-bd_sf"/>
</dbReference>
<evidence type="ECO:0000256" key="3">
    <source>
        <dbReference type="ARBA" id="ARBA00023125"/>
    </source>
</evidence>
<keyword evidence="7" id="KW-1185">Reference proteome</keyword>
<dbReference type="PANTHER" id="PTHR30346">
    <property type="entry name" value="TRANSCRIPTIONAL DUAL REGULATOR HCAR-RELATED"/>
    <property type="match status" value="1"/>
</dbReference>
<protein>
    <submittedName>
        <fullName evidence="6">LysR family transcriptional regulator</fullName>
    </submittedName>
</protein>
<dbReference type="GO" id="GO:0003677">
    <property type="term" value="F:DNA binding"/>
    <property type="evidence" value="ECO:0007669"/>
    <property type="project" value="UniProtKB-KW"/>
</dbReference>
<dbReference type="InterPro" id="IPR036390">
    <property type="entry name" value="WH_DNA-bd_sf"/>
</dbReference>
<reference evidence="6 7" key="1">
    <citation type="submission" date="2019-09" db="EMBL/GenBank/DDBJ databases">
        <title>Phylogeny of genus Pseudoclavibacter and closely related genus.</title>
        <authorList>
            <person name="Li Y."/>
        </authorList>
    </citation>
    <scope>NUCLEOTIDE SEQUENCE [LARGE SCALE GENOMIC DNA]</scope>
    <source>
        <strain evidence="6 7">KCTC 13959</strain>
    </source>
</reference>
<proteinExistence type="inferred from homology"/>
<dbReference type="Proteomes" id="UP000433493">
    <property type="component" value="Unassembled WGS sequence"/>
</dbReference>
<dbReference type="InterPro" id="IPR005119">
    <property type="entry name" value="LysR_subst-bd"/>
</dbReference>
<dbReference type="GO" id="GO:0003700">
    <property type="term" value="F:DNA-binding transcription factor activity"/>
    <property type="evidence" value="ECO:0007669"/>
    <property type="project" value="InterPro"/>
</dbReference>
<keyword evidence="2" id="KW-0805">Transcription regulation</keyword>
<keyword evidence="3" id="KW-0238">DNA-binding</keyword>
<dbReference type="Pfam" id="PF00126">
    <property type="entry name" value="HTH_1"/>
    <property type="match status" value="1"/>
</dbReference>
<dbReference type="InterPro" id="IPR000847">
    <property type="entry name" value="LysR_HTH_N"/>
</dbReference>
<dbReference type="SUPFAM" id="SSF46785">
    <property type="entry name" value="Winged helix' DNA-binding domain"/>
    <property type="match status" value="1"/>
</dbReference>
<evidence type="ECO:0000313" key="6">
    <source>
        <dbReference type="EMBL" id="KAB1641175.1"/>
    </source>
</evidence>